<dbReference type="InterPro" id="IPR038731">
    <property type="entry name" value="RgtA/B/C-like"/>
</dbReference>
<dbReference type="PANTHER" id="PTHR33908:SF11">
    <property type="entry name" value="MEMBRANE PROTEIN"/>
    <property type="match status" value="1"/>
</dbReference>
<dbReference type="AlphaFoldDB" id="A0A2M7BD52"/>
<keyword evidence="7 8" id="KW-0472">Membrane</keyword>
<feature type="transmembrane region" description="Helical" evidence="8">
    <location>
        <begin position="167"/>
        <end position="192"/>
    </location>
</feature>
<organism evidence="10 11">
    <name type="scientific">Candidatus Shapirobacteria bacterium CG03_land_8_20_14_0_80_40_19</name>
    <dbReference type="NCBI Taxonomy" id="1974880"/>
    <lineage>
        <taxon>Bacteria</taxon>
        <taxon>Candidatus Shapironibacteriota</taxon>
    </lineage>
</organism>
<keyword evidence="4" id="KW-0808">Transferase</keyword>
<feature type="transmembrane region" description="Helical" evidence="8">
    <location>
        <begin position="213"/>
        <end position="235"/>
    </location>
</feature>
<evidence type="ECO:0000256" key="7">
    <source>
        <dbReference type="ARBA" id="ARBA00023136"/>
    </source>
</evidence>
<evidence type="ECO:0000256" key="8">
    <source>
        <dbReference type="SAM" id="Phobius"/>
    </source>
</evidence>
<keyword evidence="2" id="KW-1003">Cell membrane</keyword>
<gene>
    <name evidence="10" type="ORF">COS55_02605</name>
</gene>
<dbReference type="InterPro" id="IPR050297">
    <property type="entry name" value="LipidA_mod_glycosyltrf_83"/>
</dbReference>
<evidence type="ECO:0000256" key="6">
    <source>
        <dbReference type="ARBA" id="ARBA00022989"/>
    </source>
</evidence>
<evidence type="ECO:0000313" key="10">
    <source>
        <dbReference type="EMBL" id="PIV01029.1"/>
    </source>
</evidence>
<evidence type="ECO:0000256" key="5">
    <source>
        <dbReference type="ARBA" id="ARBA00022692"/>
    </source>
</evidence>
<dbReference type="Pfam" id="PF13231">
    <property type="entry name" value="PMT_2"/>
    <property type="match status" value="1"/>
</dbReference>
<accession>A0A2M7BD52</accession>
<feature type="transmembrane region" description="Helical" evidence="8">
    <location>
        <begin position="357"/>
        <end position="377"/>
    </location>
</feature>
<feature type="transmembrane region" description="Helical" evidence="8">
    <location>
        <begin position="304"/>
        <end position="321"/>
    </location>
</feature>
<evidence type="ECO:0000259" key="9">
    <source>
        <dbReference type="Pfam" id="PF13231"/>
    </source>
</evidence>
<evidence type="ECO:0000256" key="3">
    <source>
        <dbReference type="ARBA" id="ARBA00022676"/>
    </source>
</evidence>
<feature type="transmembrane region" description="Helical" evidence="8">
    <location>
        <begin position="95"/>
        <end position="112"/>
    </location>
</feature>
<feature type="transmembrane region" description="Helical" evidence="8">
    <location>
        <begin position="327"/>
        <end position="345"/>
    </location>
</feature>
<dbReference type="PANTHER" id="PTHR33908">
    <property type="entry name" value="MANNOSYLTRANSFERASE YKCB-RELATED"/>
    <property type="match status" value="1"/>
</dbReference>
<keyword evidence="5 8" id="KW-0812">Transmembrane</keyword>
<evidence type="ECO:0000256" key="2">
    <source>
        <dbReference type="ARBA" id="ARBA00022475"/>
    </source>
</evidence>
<evidence type="ECO:0000256" key="1">
    <source>
        <dbReference type="ARBA" id="ARBA00004651"/>
    </source>
</evidence>
<feature type="transmembrane region" description="Helical" evidence="8">
    <location>
        <begin position="118"/>
        <end position="136"/>
    </location>
</feature>
<evidence type="ECO:0000313" key="11">
    <source>
        <dbReference type="Proteomes" id="UP000230399"/>
    </source>
</evidence>
<dbReference type="GO" id="GO:0016763">
    <property type="term" value="F:pentosyltransferase activity"/>
    <property type="evidence" value="ECO:0007669"/>
    <property type="project" value="TreeGrafter"/>
</dbReference>
<feature type="transmembrane region" description="Helical" evidence="8">
    <location>
        <begin position="12"/>
        <end position="29"/>
    </location>
</feature>
<dbReference type="GO" id="GO:0009103">
    <property type="term" value="P:lipopolysaccharide biosynthetic process"/>
    <property type="evidence" value="ECO:0007669"/>
    <property type="project" value="UniProtKB-ARBA"/>
</dbReference>
<keyword evidence="6 8" id="KW-1133">Transmembrane helix</keyword>
<sequence>MKIDFKFQISNFKLRLVVSLLLVCSYFLTRLFHLTIIPVFCDEAIYIRWAQVMRAVQSLRFLPLTDGKQPFFMWLVIPFLKVFSDPLVAGRLVSVTAGLGTMIGVGFLSYLLFKKKEISLFSSLLYLISPFCLFFDRMALSDGLLSMFGIWFLVFCILLIKNLRLDLAMIAGILLGFGLITKSPALFFALMLPLSGLLFDFKTGLKRGGLAKLFLNILFYWGVILVFGFTIYNILRLGPEFQMIAIRNKDYVFSLSEITKHPFNPLIGHLKDVVSWYWILGTPAVFISGILGIFLCLKKQFQTGVFLLLWWLLPLLGQGAIAKVFTARYILFTVPIFLIFAAIALEQLCRGTKRKVLVVSGLVIVFLLPVYQSFLLVSAPQKAWLPKEERRGYLEMWTAGYGIKEAADYLKGVAKTQKALVGTEGYFGTLPDGLQMYLEKIPNITVIGVGQPVTEISPKLLSGLADNRVFLLVNDTRLKVGSDSRLKLINKYPKAVSSSGEQESLLLFEIIR</sequence>
<reference evidence="11" key="1">
    <citation type="submission" date="2017-09" db="EMBL/GenBank/DDBJ databases">
        <title>Depth-based differentiation of microbial function through sediment-hosted aquifers and enrichment of novel symbionts in the deep terrestrial subsurface.</title>
        <authorList>
            <person name="Probst A.J."/>
            <person name="Ladd B."/>
            <person name="Jarett J.K."/>
            <person name="Geller-Mcgrath D.E."/>
            <person name="Sieber C.M.K."/>
            <person name="Emerson J.B."/>
            <person name="Anantharaman K."/>
            <person name="Thomas B.C."/>
            <person name="Malmstrom R."/>
            <person name="Stieglmeier M."/>
            <person name="Klingl A."/>
            <person name="Woyke T."/>
            <person name="Ryan C.M."/>
            <person name="Banfield J.F."/>
        </authorList>
    </citation>
    <scope>NUCLEOTIDE SEQUENCE [LARGE SCALE GENOMIC DNA]</scope>
</reference>
<feature type="domain" description="Glycosyltransferase RgtA/B/C/D-like" evidence="9">
    <location>
        <begin position="70"/>
        <end position="192"/>
    </location>
</feature>
<comment type="caution">
    <text evidence="10">The sequence shown here is derived from an EMBL/GenBank/DDBJ whole genome shotgun (WGS) entry which is preliminary data.</text>
</comment>
<protein>
    <recommendedName>
        <fullName evidence="9">Glycosyltransferase RgtA/B/C/D-like domain-containing protein</fullName>
    </recommendedName>
</protein>
<feature type="transmembrane region" description="Helical" evidence="8">
    <location>
        <begin position="276"/>
        <end position="297"/>
    </location>
</feature>
<keyword evidence="3" id="KW-0328">Glycosyltransferase</keyword>
<dbReference type="GO" id="GO:0005886">
    <property type="term" value="C:plasma membrane"/>
    <property type="evidence" value="ECO:0007669"/>
    <property type="project" value="UniProtKB-SubCell"/>
</dbReference>
<name>A0A2M7BD52_9BACT</name>
<feature type="transmembrane region" description="Helical" evidence="8">
    <location>
        <begin position="143"/>
        <end position="161"/>
    </location>
</feature>
<dbReference type="Proteomes" id="UP000230399">
    <property type="component" value="Unassembled WGS sequence"/>
</dbReference>
<proteinExistence type="predicted"/>
<dbReference type="EMBL" id="PEVD01000037">
    <property type="protein sequence ID" value="PIV01029.1"/>
    <property type="molecule type" value="Genomic_DNA"/>
</dbReference>
<evidence type="ECO:0000256" key="4">
    <source>
        <dbReference type="ARBA" id="ARBA00022679"/>
    </source>
</evidence>
<comment type="subcellular location">
    <subcellularLocation>
        <location evidence="1">Cell membrane</location>
        <topology evidence="1">Multi-pass membrane protein</topology>
    </subcellularLocation>
</comment>